<dbReference type="GO" id="GO:0047369">
    <property type="term" value="F:succinate-hydroxymethylglutarate CoA-transferase activity"/>
    <property type="evidence" value="ECO:0007669"/>
    <property type="project" value="TreeGrafter"/>
</dbReference>
<keyword evidence="4" id="KW-1185">Reference proteome</keyword>
<comment type="similarity">
    <text evidence="1">Belongs to the CoA-transferase III family.</text>
</comment>
<dbReference type="AlphaFoldDB" id="A0A8J1UJG5"/>
<name>A0A8J1UJG5_OWEFU</name>
<dbReference type="Gene3D" id="3.30.1540.10">
    <property type="entry name" value="formyl-coa transferase, domain 3"/>
    <property type="match status" value="1"/>
</dbReference>
<accession>A0A8J1UJG5</accession>
<keyword evidence="2" id="KW-0808">Transferase</keyword>
<dbReference type="InterPro" id="IPR044855">
    <property type="entry name" value="CoA-Trfase_III_dom3_sf"/>
</dbReference>
<dbReference type="Gene3D" id="3.40.50.10540">
    <property type="entry name" value="Crotonobetainyl-coa:carnitine coa-transferase, domain 1"/>
    <property type="match status" value="1"/>
</dbReference>
<evidence type="ECO:0000313" key="4">
    <source>
        <dbReference type="Proteomes" id="UP000749559"/>
    </source>
</evidence>
<dbReference type="OrthoDB" id="5863171at2759"/>
<dbReference type="EMBL" id="CAIIXF020000007">
    <property type="protein sequence ID" value="CAH1788937.1"/>
    <property type="molecule type" value="Genomic_DNA"/>
</dbReference>
<dbReference type="InterPro" id="IPR023606">
    <property type="entry name" value="CoA-Trfase_III_dom_1_sf"/>
</dbReference>
<dbReference type="PANTHER" id="PTHR48207:SF3">
    <property type="entry name" value="SUCCINATE--HYDROXYMETHYLGLUTARATE COA-TRANSFERASE"/>
    <property type="match status" value="1"/>
</dbReference>
<dbReference type="Pfam" id="PF02515">
    <property type="entry name" value="CoA_transf_3"/>
    <property type="match status" value="1"/>
</dbReference>
<evidence type="ECO:0000313" key="3">
    <source>
        <dbReference type="EMBL" id="CAH1788937.1"/>
    </source>
</evidence>
<evidence type="ECO:0000256" key="2">
    <source>
        <dbReference type="ARBA" id="ARBA00022679"/>
    </source>
</evidence>
<dbReference type="Proteomes" id="UP000749559">
    <property type="component" value="Unassembled WGS sequence"/>
</dbReference>
<dbReference type="GO" id="GO:0005739">
    <property type="term" value="C:mitochondrion"/>
    <property type="evidence" value="ECO:0007669"/>
    <property type="project" value="TreeGrafter"/>
</dbReference>
<gene>
    <name evidence="3" type="ORF">OFUS_LOCUS14383</name>
</gene>
<dbReference type="PANTHER" id="PTHR48207">
    <property type="entry name" value="SUCCINATE--HYDROXYMETHYLGLUTARATE COA-TRANSFERASE"/>
    <property type="match status" value="1"/>
</dbReference>
<organism evidence="3 4">
    <name type="scientific">Owenia fusiformis</name>
    <name type="common">Polychaete worm</name>
    <dbReference type="NCBI Taxonomy" id="6347"/>
    <lineage>
        <taxon>Eukaryota</taxon>
        <taxon>Metazoa</taxon>
        <taxon>Spiralia</taxon>
        <taxon>Lophotrochozoa</taxon>
        <taxon>Annelida</taxon>
        <taxon>Polychaeta</taxon>
        <taxon>Sedentaria</taxon>
        <taxon>Canalipalpata</taxon>
        <taxon>Sabellida</taxon>
        <taxon>Oweniida</taxon>
        <taxon>Oweniidae</taxon>
        <taxon>Owenia</taxon>
    </lineage>
</organism>
<dbReference type="InterPro" id="IPR003673">
    <property type="entry name" value="CoA-Trfase_fam_III"/>
</dbReference>
<dbReference type="InterPro" id="IPR050483">
    <property type="entry name" value="CoA-transferase_III_domain"/>
</dbReference>
<sequence>LDTAFKMEKLFKSLKIFISFRNNAKLDTRTQLCRLFSAHNTPSNSTAALDGIRVLDLTRVLAGPYCTMILGDLGADIIKVERPGAGDDTRTWGPPFCGSESAYFLSINRNKKSICVNMKSKEGQDILQKLASKSDVLIENYIPGTLDRMGLGYNQLKEKAPSLIYCSITGYGQHGPYKKRAGYDVIASGIGGLMHITGPMEGEPCRVGVAMTDLSTGLYAYGAIMAALLYRQKTGKGQHIDCNLLATQVATLSHVASNFLNAGIEAQRWGTGHVSLVPYQAFKTSDDKYITVGAGNNAMFAELCQRMDTEHFLEDPRYKDNEDRVENRKILLSCIQERFSEKSLSEWMDVFDGCGFPYGPINNIEQVFNDPQVQHCDLIQEMEHSTVGNIKIPGPAVKYSESKTVLQGAPPTLGQHTSEVLTNMLGYSTEQLERLYNNGTVQ</sequence>
<comment type="caution">
    <text evidence="3">The sequence shown here is derived from an EMBL/GenBank/DDBJ whole genome shotgun (WGS) entry which is preliminary data.</text>
</comment>
<dbReference type="SUPFAM" id="SSF89796">
    <property type="entry name" value="CoA-transferase family III (CaiB/BaiF)"/>
    <property type="match status" value="1"/>
</dbReference>
<reference evidence="3" key="1">
    <citation type="submission" date="2022-03" db="EMBL/GenBank/DDBJ databases">
        <authorList>
            <person name="Martin C."/>
        </authorList>
    </citation>
    <scope>NUCLEOTIDE SEQUENCE</scope>
</reference>
<evidence type="ECO:0000256" key="1">
    <source>
        <dbReference type="ARBA" id="ARBA00008383"/>
    </source>
</evidence>
<protein>
    <submittedName>
        <fullName evidence="3">Uncharacterized protein</fullName>
    </submittedName>
</protein>
<dbReference type="FunFam" id="3.40.50.10540:FF:000005">
    <property type="entry name" value="succinate--hydroxymethylglutarate CoA-transferase isoform X1"/>
    <property type="match status" value="1"/>
</dbReference>
<proteinExistence type="inferred from homology"/>
<feature type="non-terminal residue" evidence="3">
    <location>
        <position position="442"/>
    </location>
</feature>